<evidence type="ECO:0000313" key="3">
    <source>
        <dbReference type="Proteomes" id="UP000789524"/>
    </source>
</evidence>
<feature type="region of interest" description="Disordered" evidence="1">
    <location>
        <begin position="1"/>
        <end position="24"/>
    </location>
</feature>
<dbReference type="Proteomes" id="UP000789524">
    <property type="component" value="Unassembled WGS sequence"/>
</dbReference>
<sequence length="85" mass="9400">MVARRKHTEQTSEHLGARRPNGLSLVRSGGGNVYLPLLPPLPSPTVPAEQRQAIYRLRCKYSFQVRKAPPPMGGQVGTVSRYMGE</sequence>
<keyword evidence="3" id="KW-1185">Reference proteome</keyword>
<dbReference type="AlphaFoldDB" id="A0A8J2R8V3"/>
<protein>
    <submittedName>
        <fullName evidence="2">(African queen) hypothetical protein</fullName>
    </submittedName>
</protein>
<organism evidence="2 3">
    <name type="scientific">Danaus chrysippus</name>
    <name type="common">African queen</name>
    <dbReference type="NCBI Taxonomy" id="151541"/>
    <lineage>
        <taxon>Eukaryota</taxon>
        <taxon>Metazoa</taxon>
        <taxon>Ecdysozoa</taxon>
        <taxon>Arthropoda</taxon>
        <taxon>Hexapoda</taxon>
        <taxon>Insecta</taxon>
        <taxon>Pterygota</taxon>
        <taxon>Neoptera</taxon>
        <taxon>Endopterygota</taxon>
        <taxon>Lepidoptera</taxon>
        <taxon>Glossata</taxon>
        <taxon>Ditrysia</taxon>
        <taxon>Papilionoidea</taxon>
        <taxon>Nymphalidae</taxon>
        <taxon>Danainae</taxon>
        <taxon>Danaini</taxon>
        <taxon>Danaina</taxon>
        <taxon>Danaus</taxon>
        <taxon>Anosia</taxon>
    </lineage>
</organism>
<name>A0A8J2R8V3_9NEOP</name>
<gene>
    <name evidence="2" type="ORF">DCHRY22_LOCUS16034</name>
</gene>
<evidence type="ECO:0000313" key="2">
    <source>
        <dbReference type="EMBL" id="CAG9585671.1"/>
    </source>
</evidence>
<accession>A0A8J2R8V3</accession>
<dbReference type="EMBL" id="CAKASE010000083">
    <property type="protein sequence ID" value="CAG9585671.1"/>
    <property type="molecule type" value="Genomic_DNA"/>
</dbReference>
<proteinExistence type="predicted"/>
<comment type="caution">
    <text evidence="2">The sequence shown here is derived from an EMBL/GenBank/DDBJ whole genome shotgun (WGS) entry which is preliminary data.</text>
</comment>
<dbReference type="OrthoDB" id="7430935at2759"/>
<evidence type="ECO:0000256" key="1">
    <source>
        <dbReference type="SAM" id="MobiDB-lite"/>
    </source>
</evidence>
<reference evidence="2" key="1">
    <citation type="submission" date="2021-09" db="EMBL/GenBank/DDBJ databases">
        <authorList>
            <person name="Martin H S."/>
        </authorList>
    </citation>
    <scope>NUCLEOTIDE SEQUENCE</scope>
</reference>